<dbReference type="PROSITE" id="PS51186">
    <property type="entry name" value="GNAT"/>
    <property type="match status" value="1"/>
</dbReference>
<protein>
    <recommendedName>
        <fullName evidence="3">N-acetyltransferase domain-containing protein</fullName>
    </recommendedName>
</protein>
<dbReference type="Pfam" id="PF13420">
    <property type="entry name" value="Acetyltransf_4"/>
    <property type="match status" value="1"/>
</dbReference>
<dbReference type="HOGENOM" id="CLU_013985_4_4_1"/>
<evidence type="ECO:0000313" key="5">
    <source>
        <dbReference type="Proteomes" id="UP000011761"/>
    </source>
</evidence>
<dbReference type="eggNOG" id="ENOG502S6VZ">
    <property type="taxonomic scope" value="Eukaryota"/>
</dbReference>
<dbReference type="PANTHER" id="PTHR43072">
    <property type="entry name" value="N-ACETYLTRANSFERASE"/>
    <property type="match status" value="1"/>
</dbReference>
<keyword evidence="5" id="KW-1185">Reference proteome</keyword>
<evidence type="ECO:0000256" key="1">
    <source>
        <dbReference type="ARBA" id="ARBA00022679"/>
    </source>
</evidence>
<dbReference type="OrthoDB" id="2129362at2759"/>
<dbReference type="STRING" id="717646.M2N4T7"/>
<feature type="domain" description="N-acetyltransferase" evidence="3">
    <location>
        <begin position="7"/>
        <end position="177"/>
    </location>
</feature>
<dbReference type="Proteomes" id="UP000011761">
    <property type="component" value="Unassembled WGS sequence"/>
</dbReference>
<dbReference type="SUPFAM" id="SSF55729">
    <property type="entry name" value="Acyl-CoA N-acyltransferases (Nat)"/>
    <property type="match status" value="1"/>
</dbReference>
<keyword evidence="2" id="KW-0012">Acyltransferase</keyword>
<dbReference type="Gene3D" id="3.40.630.30">
    <property type="match status" value="1"/>
</dbReference>
<reference evidence="4 5" key="1">
    <citation type="journal article" date="2012" name="PLoS Pathog.">
        <title>Diverse lifestyles and strategies of plant pathogenesis encoded in the genomes of eighteen Dothideomycetes fungi.</title>
        <authorList>
            <person name="Ohm R.A."/>
            <person name="Feau N."/>
            <person name="Henrissat B."/>
            <person name="Schoch C.L."/>
            <person name="Horwitz B.A."/>
            <person name="Barry K.W."/>
            <person name="Condon B.J."/>
            <person name="Copeland A.C."/>
            <person name="Dhillon B."/>
            <person name="Glaser F."/>
            <person name="Hesse C.N."/>
            <person name="Kosti I."/>
            <person name="LaButti K."/>
            <person name="Lindquist E.A."/>
            <person name="Lucas S."/>
            <person name="Salamov A.A."/>
            <person name="Bradshaw R.E."/>
            <person name="Ciuffetti L."/>
            <person name="Hamelin R.C."/>
            <person name="Kema G.H.J."/>
            <person name="Lawrence C."/>
            <person name="Scott J.A."/>
            <person name="Spatafora J.W."/>
            <person name="Turgeon B.G."/>
            <person name="de Wit P.J.G.M."/>
            <person name="Zhong S."/>
            <person name="Goodwin S.B."/>
            <person name="Grigoriev I.V."/>
        </authorList>
    </citation>
    <scope>NUCLEOTIDE SEQUENCE [LARGE SCALE GENOMIC DNA]</scope>
    <source>
        <strain evidence="4 5">UAMH 10762</strain>
    </source>
</reference>
<organism evidence="4 5">
    <name type="scientific">Baudoinia panamericana (strain UAMH 10762)</name>
    <name type="common">Angels' share fungus</name>
    <name type="synonym">Baudoinia compniacensis (strain UAMH 10762)</name>
    <dbReference type="NCBI Taxonomy" id="717646"/>
    <lineage>
        <taxon>Eukaryota</taxon>
        <taxon>Fungi</taxon>
        <taxon>Dikarya</taxon>
        <taxon>Ascomycota</taxon>
        <taxon>Pezizomycotina</taxon>
        <taxon>Dothideomycetes</taxon>
        <taxon>Dothideomycetidae</taxon>
        <taxon>Mycosphaerellales</taxon>
        <taxon>Teratosphaeriaceae</taxon>
        <taxon>Baudoinia</taxon>
    </lineage>
</organism>
<dbReference type="InterPro" id="IPR016181">
    <property type="entry name" value="Acyl_CoA_acyltransferase"/>
</dbReference>
<keyword evidence="1" id="KW-0808">Transferase</keyword>
<evidence type="ECO:0000256" key="2">
    <source>
        <dbReference type="ARBA" id="ARBA00023315"/>
    </source>
</evidence>
<dbReference type="OMA" id="RTAYDWT"/>
<dbReference type="InterPro" id="IPR000182">
    <property type="entry name" value="GNAT_dom"/>
</dbReference>
<dbReference type="EMBL" id="KB445559">
    <property type="protein sequence ID" value="EMC94014.1"/>
    <property type="molecule type" value="Genomic_DNA"/>
</dbReference>
<dbReference type="GO" id="GO:0016747">
    <property type="term" value="F:acyltransferase activity, transferring groups other than amino-acyl groups"/>
    <property type="evidence" value="ECO:0007669"/>
    <property type="project" value="InterPro"/>
</dbReference>
<evidence type="ECO:0000259" key="3">
    <source>
        <dbReference type="PROSITE" id="PS51186"/>
    </source>
</evidence>
<accession>M2N4T7</accession>
<dbReference type="RefSeq" id="XP_007678990.1">
    <property type="nucleotide sequence ID" value="XM_007680800.1"/>
</dbReference>
<name>M2N4T7_BAUPA</name>
<sequence length="191" mass="21257">MAQVRNIVIRKMSEHDMQDVAAIYNHYVRTSIATLQEEDTTVALMGAKLLGIRQKGLPCLVAISTNSPTVCGYAYADDWNTRSGYRYSVEGTIYLHKDNCRQGLGKILLEALIADLRKCGKKQVLAKMSITPEQSIEDVPSCRLHRSFGFEEVGRLKRVGLKNDVWLDVVIFQLALEGVEGSKSVTAGDEH</sequence>
<gene>
    <name evidence="4" type="ORF">BAUCODRAFT_150240</name>
</gene>
<dbReference type="GeneID" id="19109035"/>
<evidence type="ECO:0000313" key="4">
    <source>
        <dbReference type="EMBL" id="EMC94014.1"/>
    </source>
</evidence>
<proteinExistence type="predicted"/>
<dbReference type="AlphaFoldDB" id="M2N4T7"/>
<dbReference type="KEGG" id="bcom:BAUCODRAFT_150240"/>
<dbReference type="PANTHER" id="PTHR43072:SF23">
    <property type="entry name" value="UPF0039 PROTEIN C11D3.02C"/>
    <property type="match status" value="1"/>
</dbReference>